<reference evidence="5 6" key="1">
    <citation type="submission" date="2020-01" db="EMBL/GenBank/DDBJ databases">
        <title>Polyphasic characterisation and genomic insights into a novel alkali tolerant bacterium VR-M41.</title>
        <authorList>
            <person name="Vemuluri V.R."/>
        </authorList>
    </citation>
    <scope>NUCLEOTIDE SEQUENCE [LARGE SCALE GENOMIC DNA]</scope>
    <source>
        <strain evidence="5 6">VR-M41</strain>
    </source>
</reference>
<dbReference type="Proteomes" id="UP000800303">
    <property type="component" value="Unassembled WGS sequence"/>
</dbReference>
<sequence length="304" mass="34596">MKYELIAFDRDLPVKLIMHPVEGHRFIPRHWHESVEISYTLSGSIEEIYVDGSIYKTGPGDIVLINPNEVHSFLANDSEENEALTVIVDYAFLKEHCPEIEGISFRCVSGGEDGPETLEKYARLREKLDAFVAVCRESEEDPYVPLRIHALSYELVYLLLKDFAVPKRHSGGLQSQKHLGTLTDITKFIESNYGEALSVDGLSRQFGFTSAYLCRFFRKHIGMTIMQYINTVRLEKAYRDLIDTDRPIVRIACENGFPNVKSFNRVFKEVYALPPDQYRKTKRPGSQALVSGNAELAKNRLGLG</sequence>
<protein>
    <submittedName>
        <fullName evidence="5">AraC family transcriptional regulator</fullName>
    </submittedName>
</protein>
<dbReference type="Pfam" id="PF12833">
    <property type="entry name" value="HTH_18"/>
    <property type="match status" value="1"/>
</dbReference>
<keyword evidence="3" id="KW-0804">Transcription</keyword>
<gene>
    <name evidence="5" type="ORF">GYN08_16690</name>
</gene>
<dbReference type="InterPro" id="IPR018060">
    <property type="entry name" value="HTH_AraC"/>
</dbReference>
<keyword evidence="1" id="KW-0805">Transcription regulation</keyword>
<accession>A0ABX0FCD3</accession>
<comment type="caution">
    <text evidence="5">The sequence shown here is derived from an EMBL/GenBank/DDBJ whole genome shotgun (WGS) entry which is preliminary data.</text>
</comment>
<dbReference type="SUPFAM" id="SSF51215">
    <property type="entry name" value="Regulatory protein AraC"/>
    <property type="match status" value="1"/>
</dbReference>
<evidence type="ECO:0000256" key="2">
    <source>
        <dbReference type="ARBA" id="ARBA00023125"/>
    </source>
</evidence>
<keyword evidence="6" id="KW-1185">Reference proteome</keyword>
<evidence type="ECO:0000256" key="1">
    <source>
        <dbReference type="ARBA" id="ARBA00023015"/>
    </source>
</evidence>
<dbReference type="PANTHER" id="PTHR43280:SF2">
    <property type="entry name" value="HTH-TYPE TRANSCRIPTIONAL REGULATOR EXSA"/>
    <property type="match status" value="1"/>
</dbReference>
<evidence type="ECO:0000259" key="4">
    <source>
        <dbReference type="PROSITE" id="PS01124"/>
    </source>
</evidence>
<organism evidence="5 6">
    <name type="scientific">Saccharibacillus alkalitolerans</name>
    <dbReference type="NCBI Taxonomy" id="2705290"/>
    <lineage>
        <taxon>Bacteria</taxon>
        <taxon>Bacillati</taxon>
        <taxon>Bacillota</taxon>
        <taxon>Bacilli</taxon>
        <taxon>Bacillales</taxon>
        <taxon>Paenibacillaceae</taxon>
        <taxon>Saccharibacillus</taxon>
    </lineage>
</organism>
<dbReference type="InterPro" id="IPR014710">
    <property type="entry name" value="RmlC-like_jellyroll"/>
</dbReference>
<proteinExistence type="predicted"/>
<evidence type="ECO:0000313" key="6">
    <source>
        <dbReference type="Proteomes" id="UP000800303"/>
    </source>
</evidence>
<evidence type="ECO:0000313" key="5">
    <source>
        <dbReference type="EMBL" id="NGZ76946.1"/>
    </source>
</evidence>
<name>A0ABX0FCD3_9BACL</name>
<dbReference type="CDD" id="cd02208">
    <property type="entry name" value="cupin_RmlC-like"/>
    <property type="match status" value="1"/>
</dbReference>
<dbReference type="EMBL" id="JAAFGS010000006">
    <property type="protein sequence ID" value="NGZ76946.1"/>
    <property type="molecule type" value="Genomic_DNA"/>
</dbReference>
<feature type="domain" description="HTH araC/xylS-type" evidence="4">
    <location>
        <begin position="183"/>
        <end position="281"/>
    </location>
</feature>
<dbReference type="RefSeq" id="WP_166276399.1">
    <property type="nucleotide sequence ID" value="NZ_JAAFGS010000006.1"/>
</dbReference>
<dbReference type="InterPro" id="IPR037923">
    <property type="entry name" value="HTH-like"/>
</dbReference>
<dbReference type="Gene3D" id="2.60.120.10">
    <property type="entry name" value="Jelly Rolls"/>
    <property type="match status" value="1"/>
</dbReference>
<dbReference type="PANTHER" id="PTHR43280">
    <property type="entry name" value="ARAC-FAMILY TRANSCRIPTIONAL REGULATOR"/>
    <property type="match status" value="1"/>
</dbReference>
<dbReference type="SUPFAM" id="SSF46689">
    <property type="entry name" value="Homeodomain-like"/>
    <property type="match status" value="2"/>
</dbReference>
<dbReference type="InterPro" id="IPR009057">
    <property type="entry name" value="Homeodomain-like_sf"/>
</dbReference>
<dbReference type="Gene3D" id="1.10.10.60">
    <property type="entry name" value="Homeodomain-like"/>
    <property type="match status" value="2"/>
</dbReference>
<dbReference type="Pfam" id="PF02311">
    <property type="entry name" value="AraC_binding"/>
    <property type="match status" value="1"/>
</dbReference>
<dbReference type="InterPro" id="IPR003313">
    <property type="entry name" value="AraC-bd"/>
</dbReference>
<evidence type="ECO:0000256" key="3">
    <source>
        <dbReference type="ARBA" id="ARBA00023163"/>
    </source>
</evidence>
<dbReference type="SMART" id="SM00342">
    <property type="entry name" value="HTH_ARAC"/>
    <property type="match status" value="1"/>
</dbReference>
<keyword evidence="2" id="KW-0238">DNA-binding</keyword>
<dbReference type="PROSITE" id="PS01124">
    <property type="entry name" value="HTH_ARAC_FAMILY_2"/>
    <property type="match status" value="1"/>
</dbReference>